<keyword evidence="1 3" id="KW-0807">Transducer</keyword>
<keyword evidence="4" id="KW-1133">Transmembrane helix</keyword>
<evidence type="ECO:0000313" key="8">
    <source>
        <dbReference type="Proteomes" id="UP000286997"/>
    </source>
</evidence>
<keyword evidence="4" id="KW-0472">Membrane</keyword>
<dbReference type="InterPro" id="IPR003660">
    <property type="entry name" value="HAMP_dom"/>
</dbReference>
<dbReference type="SMART" id="SM00304">
    <property type="entry name" value="HAMP"/>
    <property type="match status" value="1"/>
</dbReference>
<feature type="domain" description="HAMP" evidence="6">
    <location>
        <begin position="317"/>
        <end position="370"/>
    </location>
</feature>
<comment type="caution">
    <text evidence="7">The sequence shown here is derived from an EMBL/GenBank/DDBJ whole genome shotgun (WGS) entry which is preliminary data.</text>
</comment>
<dbReference type="Pfam" id="PF00015">
    <property type="entry name" value="MCPsignal"/>
    <property type="match status" value="1"/>
</dbReference>
<feature type="transmembrane region" description="Helical" evidence="4">
    <location>
        <begin position="298"/>
        <end position="320"/>
    </location>
</feature>
<dbReference type="PROSITE" id="PS50111">
    <property type="entry name" value="CHEMOTAXIS_TRANSDUC_2"/>
    <property type="match status" value="1"/>
</dbReference>
<dbReference type="Gene3D" id="6.10.340.10">
    <property type="match status" value="1"/>
</dbReference>
<dbReference type="Gene3D" id="1.10.287.950">
    <property type="entry name" value="Methyl-accepting chemotaxis protein"/>
    <property type="match status" value="1"/>
</dbReference>
<dbReference type="GO" id="GO:0007165">
    <property type="term" value="P:signal transduction"/>
    <property type="evidence" value="ECO:0007669"/>
    <property type="project" value="UniProtKB-KW"/>
</dbReference>
<evidence type="ECO:0000259" key="5">
    <source>
        <dbReference type="PROSITE" id="PS50111"/>
    </source>
</evidence>
<evidence type="ECO:0000256" key="1">
    <source>
        <dbReference type="ARBA" id="ARBA00023224"/>
    </source>
</evidence>
<dbReference type="SMART" id="SM00283">
    <property type="entry name" value="MA"/>
    <property type="match status" value="1"/>
</dbReference>
<dbReference type="GO" id="GO:0016020">
    <property type="term" value="C:membrane"/>
    <property type="evidence" value="ECO:0007669"/>
    <property type="project" value="InterPro"/>
</dbReference>
<dbReference type="Pfam" id="PF00672">
    <property type="entry name" value="HAMP"/>
    <property type="match status" value="1"/>
</dbReference>
<name>A0A437PGX5_9HYPH</name>
<evidence type="ECO:0000256" key="3">
    <source>
        <dbReference type="PROSITE-ProRule" id="PRU00284"/>
    </source>
</evidence>
<dbReference type="PROSITE" id="PS50885">
    <property type="entry name" value="HAMP"/>
    <property type="match status" value="1"/>
</dbReference>
<evidence type="ECO:0000313" key="7">
    <source>
        <dbReference type="EMBL" id="RVU21500.1"/>
    </source>
</evidence>
<accession>A0A437PGX5</accession>
<dbReference type="PANTHER" id="PTHR32089">
    <property type="entry name" value="METHYL-ACCEPTING CHEMOTAXIS PROTEIN MCPB"/>
    <property type="match status" value="1"/>
</dbReference>
<dbReference type="GO" id="GO:0006935">
    <property type="term" value="P:chemotaxis"/>
    <property type="evidence" value="ECO:0007669"/>
    <property type="project" value="InterPro"/>
</dbReference>
<dbReference type="InterPro" id="IPR004089">
    <property type="entry name" value="MCPsignal_dom"/>
</dbReference>
<sequence length="666" mass="69369">MLRLGIRSRLYVGFAGLVVLTAGLGGFSMLQQGQLVEQYEKRALLDDLSRSSLAVSGSAATLAGLAEQYRLAPRPEQMTEIEATRRSIEETGTVMAKRAIAEDRRRLYGEIRDRAQDLKPELQRLEAAGRSMAETKDRLFKGGDELTRATTALLTDMRARGSDAQTAQGAAVESAMLLVRVSNWRFLATQDPNGPATFATNAGRAEAALKALRGLDPSGAFAQPIRAADGALAAYVAAFQAYGAALGESRTAYDTGIRPRVAAIIQATQVVRGKLEEVVGEIAATTSAMTARTRTIQLALIAFALAVGAGLAVVIARSIIRPVAGMTAAMKRLAAGETGLDVPSRDATDEIGEMAGAVEVFRQNAIARCELEARQIEEQSARQRRADRVDALVRSFQSRVAGSLEIVTSAATELDATARTMTSVADTTSHQVQASSAAADQTSANVQTVAASAEEMVASLQEIERQVLRSNEVAGDAAREAEATDAAMARLSQAAERIGSTVSMIASIAGQTNLLALNATIEAARAGEAGRGFAVVAAEVKELASQTAKATEEVGGQIAAIQGATADAVSAIRQIGRTIGMVNEIAGTIASTVVEQNAATGEISRSATEAARGTQDVSTSMASVLASAGETGSAASQVLMAAAELATQSLAVKQEVDGFLRDIQAA</sequence>
<reference evidence="7 8" key="1">
    <citation type="submission" date="2019-01" db="EMBL/GenBank/DDBJ databases">
        <authorList>
            <person name="Chen W.-M."/>
        </authorList>
    </citation>
    <scope>NUCLEOTIDE SEQUENCE [LARGE SCALE GENOMIC DNA]</scope>
    <source>
        <strain evidence="7 8">TER-1</strain>
    </source>
</reference>
<dbReference type="AlphaFoldDB" id="A0A437PGX5"/>
<dbReference type="Proteomes" id="UP000286997">
    <property type="component" value="Unassembled WGS sequence"/>
</dbReference>
<evidence type="ECO:0000259" key="6">
    <source>
        <dbReference type="PROSITE" id="PS50885"/>
    </source>
</evidence>
<evidence type="ECO:0000256" key="4">
    <source>
        <dbReference type="SAM" id="Phobius"/>
    </source>
</evidence>
<keyword evidence="8" id="KW-1185">Reference proteome</keyword>
<organism evidence="7 8">
    <name type="scientific">Methylobacterium oryzihabitans</name>
    <dbReference type="NCBI Taxonomy" id="2499852"/>
    <lineage>
        <taxon>Bacteria</taxon>
        <taxon>Pseudomonadati</taxon>
        <taxon>Pseudomonadota</taxon>
        <taxon>Alphaproteobacteria</taxon>
        <taxon>Hyphomicrobiales</taxon>
        <taxon>Methylobacteriaceae</taxon>
        <taxon>Methylobacterium</taxon>
    </lineage>
</organism>
<dbReference type="RefSeq" id="WP_127726742.1">
    <property type="nucleotide sequence ID" value="NZ_SACP01000001.1"/>
</dbReference>
<dbReference type="OrthoDB" id="8332525at2"/>
<dbReference type="PRINTS" id="PR00260">
    <property type="entry name" value="CHEMTRNSDUCR"/>
</dbReference>
<proteinExistence type="inferred from homology"/>
<dbReference type="GO" id="GO:0004888">
    <property type="term" value="F:transmembrane signaling receptor activity"/>
    <property type="evidence" value="ECO:0007669"/>
    <property type="project" value="InterPro"/>
</dbReference>
<keyword evidence="4" id="KW-0812">Transmembrane</keyword>
<dbReference type="EMBL" id="SACP01000001">
    <property type="protein sequence ID" value="RVU21500.1"/>
    <property type="molecule type" value="Genomic_DNA"/>
</dbReference>
<dbReference type="InterPro" id="IPR004090">
    <property type="entry name" value="Chemotax_Me-accpt_rcpt"/>
</dbReference>
<gene>
    <name evidence="7" type="ORF">EOE48_00105</name>
</gene>
<dbReference type="SUPFAM" id="SSF58104">
    <property type="entry name" value="Methyl-accepting chemotaxis protein (MCP) signaling domain"/>
    <property type="match status" value="1"/>
</dbReference>
<feature type="transmembrane region" description="Helical" evidence="4">
    <location>
        <begin position="12"/>
        <end position="30"/>
    </location>
</feature>
<dbReference type="PANTHER" id="PTHR32089:SF112">
    <property type="entry name" value="LYSOZYME-LIKE PROTEIN-RELATED"/>
    <property type="match status" value="1"/>
</dbReference>
<comment type="similarity">
    <text evidence="2">Belongs to the methyl-accepting chemotaxis (MCP) protein family.</text>
</comment>
<evidence type="ECO:0000256" key="2">
    <source>
        <dbReference type="ARBA" id="ARBA00029447"/>
    </source>
</evidence>
<feature type="domain" description="Methyl-accepting transducer" evidence="5">
    <location>
        <begin position="410"/>
        <end position="646"/>
    </location>
</feature>
<dbReference type="CDD" id="cd06225">
    <property type="entry name" value="HAMP"/>
    <property type="match status" value="1"/>
</dbReference>
<protein>
    <submittedName>
        <fullName evidence="7">Methyl-accepting chemotaxis protein</fullName>
    </submittedName>
</protein>